<reference evidence="1" key="1">
    <citation type="journal article" date="2014" name="Front. Microbiol.">
        <title>High frequency of phylogenetically diverse reductive dehalogenase-homologous genes in deep subseafloor sedimentary metagenomes.</title>
        <authorList>
            <person name="Kawai M."/>
            <person name="Futagami T."/>
            <person name="Toyoda A."/>
            <person name="Takaki Y."/>
            <person name="Nishi S."/>
            <person name="Hori S."/>
            <person name="Arai W."/>
            <person name="Tsubouchi T."/>
            <person name="Morono Y."/>
            <person name="Uchiyama I."/>
            <person name="Ito T."/>
            <person name="Fujiyama A."/>
            <person name="Inagaki F."/>
            <person name="Takami H."/>
        </authorList>
    </citation>
    <scope>NUCLEOTIDE SEQUENCE</scope>
    <source>
        <strain evidence="1">Expedition CK06-06</strain>
    </source>
</reference>
<evidence type="ECO:0000313" key="1">
    <source>
        <dbReference type="EMBL" id="GAF96250.1"/>
    </source>
</evidence>
<sequence length="31" mass="3635">LPMFVLNTDKDIRPEMLMMPRIATTGINVWM</sequence>
<dbReference type="AlphaFoldDB" id="X0V6H7"/>
<proteinExistence type="predicted"/>
<name>X0V6H7_9ZZZZ</name>
<organism evidence="1">
    <name type="scientific">marine sediment metagenome</name>
    <dbReference type="NCBI Taxonomy" id="412755"/>
    <lineage>
        <taxon>unclassified sequences</taxon>
        <taxon>metagenomes</taxon>
        <taxon>ecological metagenomes</taxon>
    </lineage>
</organism>
<protein>
    <submittedName>
        <fullName evidence="1">Uncharacterized protein</fullName>
    </submittedName>
</protein>
<accession>X0V6H7</accession>
<feature type="non-terminal residue" evidence="1">
    <location>
        <position position="31"/>
    </location>
</feature>
<dbReference type="EMBL" id="BARS01014716">
    <property type="protein sequence ID" value="GAF96250.1"/>
    <property type="molecule type" value="Genomic_DNA"/>
</dbReference>
<gene>
    <name evidence="1" type="ORF">S01H1_24563</name>
</gene>
<feature type="non-terminal residue" evidence="1">
    <location>
        <position position="1"/>
    </location>
</feature>
<comment type="caution">
    <text evidence="1">The sequence shown here is derived from an EMBL/GenBank/DDBJ whole genome shotgun (WGS) entry which is preliminary data.</text>
</comment>